<organism evidence="7 8">
    <name type="scientific">Brassica carinata</name>
    <name type="common">Ethiopian mustard</name>
    <name type="synonym">Abyssinian cabbage</name>
    <dbReference type="NCBI Taxonomy" id="52824"/>
    <lineage>
        <taxon>Eukaryota</taxon>
        <taxon>Viridiplantae</taxon>
        <taxon>Streptophyta</taxon>
        <taxon>Embryophyta</taxon>
        <taxon>Tracheophyta</taxon>
        <taxon>Spermatophyta</taxon>
        <taxon>Magnoliopsida</taxon>
        <taxon>eudicotyledons</taxon>
        <taxon>Gunneridae</taxon>
        <taxon>Pentapetalae</taxon>
        <taxon>rosids</taxon>
        <taxon>malvids</taxon>
        <taxon>Brassicales</taxon>
        <taxon>Brassicaceae</taxon>
        <taxon>Brassiceae</taxon>
        <taxon>Brassica</taxon>
    </lineage>
</organism>
<evidence type="ECO:0000259" key="6">
    <source>
        <dbReference type="Pfam" id="PF08996"/>
    </source>
</evidence>
<dbReference type="GO" id="GO:0006272">
    <property type="term" value="P:leading strand elongation"/>
    <property type="evidence" value="ECO:0007669"/>
    <property type="project" value="TreeGrafter"/>
</dbReference>
<proteinExistence type="predicted"/>
<keyword evidence="8" id="KW-1185">Reference proteome</keyword>
<dbReference type="InterPro" id="IPR006134">
    <property type="entry name" value="DNA-dir_DNA_pol_B_multi_dom"/>
</dbReference>
<evidence type="ECO:0000313" key="8">
    <source>
        <dbReference type="Proteomes" id="UP000886595"/>
    </source>
</evidence>
<protein>
    <recommendedName>
        <fullName evidence="1">DNA-directed DNA polymerase</fullName>
        <ecNumber evidence="1">2.7.7.7</ecNumber>
    </recommendedName>
</protein>
<dbReference type="InterPro" id="IPR042087">
    <property type="entry name" value="DNA_pol_B_thumb"/>
</dbReference>
<evidence type="ECO:0000256" key="1">
    <source>
        <dbReference type="ARBA" id="ARBA00012417"/>
    </source>
</evidence>
<dbReference type="GO" id="GO:0006273">
    <property type="term" value="P:lagging strand elongation"/>
    <property type="evidence" value="ECO:0007669"/>
    <property type="project" value="TreeGrafter"/>
</dbReference>
<dbReference type="GO" id="GO:0003682">
    <property type="term" value="F:chromatin binding"/>
    <property type="evidence" value="ECO:0007669"/>
    <property type="project" value="TreeGrafter"/>
</dbReference>
<dbReference type="Gene3D" id="1.10.132.60">
    <property type="entry name" value="DNA polymerase family B, C-terminal domain"/>
    <property type="match status" value="1"/>
</dbReference>
<feature type="non-terminal residue" evidence="7">
    <location>
        <position position="247"/>
    </location>
</feature>
<dbReference type="EC" id="2.7.7.7" evidence="1"/>
<evidence type="ECO:0000259" key="5">
    <source>
        <dbReference type="Pfam" id="PF00136"/>
    </source>
</evidence>
<dbReference type="OrthoDB" id="6755010at2759"/>
<gene>
    <name evidence="7" type="ORF">Bca52824_072262</name>
</gene>
<accession>A0A8X7Q8X1</accession>
<dbReference type="GO" id="GO:0003887">
    <property type="term" value="F:DNA-directed DNA polymerase activity"/>
    <property type="evidence" value="ECO:0007669"/>
    <property type="project" value="UniProtKB-KW"/>
</dbReference>
<comment type="caution">
    <text evidence="7">The sequence shown here is derived from an EMBL/GenBank/DDBJ whole genome shotgun (WGS) entry which is preliminary data.</text>
</comment>
<reference evidence="7 8" key="1">
    <citation type="submission" date="2020-02" db="EMBL/GenBank/DDBJ databases">
        <authorList>
            <person name="Ma Q."/>
            <person name="Huang Y."/>
            <person name="Song X."/>
            <person name="Pei D."/>
        </authorList>
    </citation>
    <scope>NUCLEOTIDE SEQUENCE [LARGE SCALE GENOMIC DNA]</scope>
    <source>
        <strain evidence="7">Sxm20200214</strain>
        <tissue evidence="7">Leaf</tissue>
    </source>
</reference>
<evidence type="ECO:0000256" key="4">
    <source>
        <dbReference type="ARBA" id="ARBA00022932"/>
    </source>
</evidence>
<evidence type="ECO:0000256" key="3">
    <source>
        <dbReference type="ARBA" id="ARBA00022695"/>
    </source>
</evidence>
<dbReference type="PANTHER" id="PTHR45861:SF1">
    <property type="entry name" value="DNA POLYMERASE ALPHA CATALYTIC SUBUNIT"/>
    <property type="match status" value="1"/>
</dbReference>
<dbReference type="GO" id="GO:1902975">
    <property type="term" value="P:mitotic DNA replication initiation"/>
    <property type="evidence" value="ECO:0007669"/>
    <property type="project" value="TreeGrafter"/>
</dbReference>
<evidence type="ECO:0000313" key="7">
    <source>
        <dbReference type="EMBL" id="KAG2265183.1"/>
    </source>
</evidence>
<dbReference type="GO" id="GO:0003697">
    <property type="term" value="F:single-stranded DNA binding"/>
    <property type="evidence" value="ECO:0007669"/>
    <property type="project" value="TreeGrafter"/>
</dbReference>
<dbReference type="GO" id="GO:0003688">
    <property type="term" value="F:DNA replication origin binding"/>
    <property type="evidence" value="ECO:0007669"/>
    <property type="project" value="TreeGrafter"/>
</dbReference>
<dbReference type="SUPFAM" id="SSF56672">
    <property type="entry name" value="DNA/RNA polymerases"/>
    <property type="match status" value="1"/>
</dbReference>
<keyword evidence="2" id="KW-0808">Transferase</keyword>
<dbReference type="Pfam" id="PF00136">
    <property type="entry name" value="DNA_pol_B"/>
    <property type="match status" value="1"/>
</dbReference>
<name>A0A8X7Q8X1_BRACI</name>
<feature type="domain" description="Zinc finger DNA-directed DNA polymerase family B alpha" evidence="6">
    <location>
        <begin position="114"/>
        <end position="245"/>
    </location>
</feature>
<dbReference type="InterPro" id="IPR015088">
    <property type="entry name" value="Znf_DNA-dir_DNA_pol_B_alpha"/>
</dbReference>
<sequence length="247" mass="27445">MRQHGYKEGFNAKDTVPYIICYEQGNTSSASSAGIGERARHPDEVKSEDSRWLVDIDYYLAQQIHPVVSRLCAEIQGTSPERLAECLGLDPSKYRSRSNDATGSDPSTALLFATSDEERYKSCEPLALACPNCSAAFNCPSITSSVYASISKKSETEESDSTFWLKLQCPKCEPEGSTGRISPAMISNQVKRQIDGFVSMYYKGIMMCDDESCKHTTRIPNFRLLGDRERGTVCPNYPNCNGTLLRK</sequence>
<dbReference type="EMBL" id="JAAMPC010000014">
    <property type="protein sequence ID" value="KAG2265183.1"/>
    <property type="molecule type" value="Genomic_DNA"/>
</dbReference>
<dbReference type="GO" id="GO:0000166">
    <property type="term" value="F:nucleotide binding"/>
    <property type="evidence" value="ECO:0007669"/>
    <property type="project" value="InterPro"/>
</dbReference>
<dbReference type="AlphaFoldDB" id="A0A8X7Q8X1"/>
<keyword evidence="3" id="KW-0548">Nucleotidyltransferase</keyword>
<dbReference type="Proteomes" id="UP000886595">
    <property type="component" value="Unassembled WGS sequence"/>
</dbReference>
<dbReference type="PANTHER" id="PTHR45861">
    <property type="entry name" value="DNA POLYMERASE ALPHA CATALYTIC SUBUNIT"/>
    <property type="match status" value="1"/>
</dbReference>
<keyword evidence="4" id="KW-0239">DNA-directed DNA polymerase</keyword>
<evidence type="ECO:0000256" key="2">
    <source>
        <dbReference type="ARBA" id="ARBA00022679"/>
    </source>
</evidence>
<dbReference type="InterPro" id="IPR043502">
    <property type="entry name" value="DNA/RNA_pol_sf"/>
</dbReference>
<dbReference type="GO" id="GO:0005658">
    <property type="term" value="C:alpha DNA polymerase:primase complex"/>
    <property type="evidence" value="ECO:0007669"/>
    <property type="project" value="TreeGrafter"/>
</dbReference>
<feature type="domain" description="DNA-directed DNA polymerase family B multifunctional" evidence="5">
    <location>
        <begin position="7"/>
        <end position="75"/>
    </location>
</feature>
<dbReference type="Pfam" id="PF08996">
    <property type="entry name" value="zf-DNA_Pol"/>
    <property type="match status" value="1"/>
</dbReference>
<dbReference type="InterPro" id="IPR038256">
    <property type="entry name" value="Pol_alpha_znc_sf"/>
</dbReference>
<dbReference type="Gene3D" id="1.10.3200.20">
    <property type="entry name" value="DNA Polymerase alpha, zinc finger"/>
    <property type="match status" value="1"/>
</dbReference>